<evidence type="ECO:0000313" key="2">
    <source>
        <dbReference type="Proteomes" id="UP001056610"/>
    </source>
</evidence>
<geneLocation type="plasmid" evidence="1 2">
    <name>unnamed</name>
</geneLocation>
<name>A0ABY4QST2_9MYCO</name>
<proteinExistence type="predicted"/>
<dbReference type="EMBL" id="CP097321">
    <property type="protein sequence ID" value="UQX13403.1"/>
    <property type="molecule type" value="Genomic_DNA"/>
</dbReference>
<gene>
    <name evidence="1" type="ORF">M5I08_24640</name>
</gene>
<accession>A0ABY4QST2</accession>
<dbReference type="RefSeq" id="WP_219070068.1">
    <property type="nucleotide sequence ID" value="NZ_CAJUXY010000073.1"/>
</dbReference>
<protein>
    <submittedName>
        <fullName evidence="1">Uncharacterized protein</fullName>
    </submittedName>
</protein>
<keyword evidence="1" id="KW-0614">Plasmid</keyword>
<keyword evidence="2" id="KW-1185">Reference proteome</keyword>
<sequence length="284" mass="31471">MSVGSAEVLPAVFGEEDTIDEQPLAEYLWSDLKIRRAALSLWPEDLAPLLGMDETRYRAYETGGRTMIGRGLINEIVAMEAFVVGEVALLIDGAPAEGTVVLQAVVDQQDFVARYPHARTVQHRKPYPVSLQYVAVGRAAAVLSRRDREVEVYRGERHFDLTAGRLAVGLGKTETAYLLGLNKKSYYAAERGTEPPRYTTMDELQALDDFINDTAVRFEVTAGDGVSTIWVTDDQAEFEKTYPEARFERSNTPYPVRALHVAAARRIHALDAAGQPARIAVDDK</sequence>
<evidence type="ECO:0000313" key="1">
    <source>
        <dbReference type="EMBL" id="UQX13403.1"/>
    </source>
</evidence>
<organism evidence="1 2">
    <name type="scientific">Candidatus Mycobacterium methanotrophicum</name>
    <dbReference type="NCBI Taxonomy" id="2943498"/>
    <lineage>
        <taxon>Bacteria</taxon>
        <taxon>Bacillati</taxon>
        <taxon>Actinomycetota</taxon>
        <taxon>Actinomycetes</taxon>
        <taxon>Mycobacteriales</taxon>
        <taxon>Mycobacteriaceae</taxon>
        <taxon>Mycobacterium</taxon>
    </lineage>
</organism>
<reference evidence="1" key="1">
    <citation type="submission" date="2022-05" db="EMBL/GenBank/DDBJ databases">
        <title>A methanotrophic Mycobacterium dominates a cave microbial ecosystem.</title>
        <authorList>
            <person name="Van Spanning R.J.M."/>
            <person name="Guan Q."/>
            <person name="Melkonian C."/>
            <person name="Gallant J."/>
            <person name="Polerecky L."/>
            <person name="Flot J.-F."/>
            <person name="Brandt B.W."/>
            <person name="Braster M."/>
            <person name="Iturbe Espinoza P."/>
            <person name="Aerts J."/>
            <person name="Meima-Franke M."/>
            <person name="Piersma S.R."/>
            <person name="Bunduc C."/>
            <person name="Ummels R."/>
            <person name="Pain A."/>
            <person name="Fleming E.J."/>
            <person name="van der Wel N."/>
            <person name="Gherman V.D."/>
            <person name="Sarbu S.M."/>
            <person name="Bodelier P.L.E."/>
            <person name="Bitter W."/>
        </authorList>
    </citation>
    <scope>NUCLEOTIDE SEQUENCE</scope>
    <source>
        <strain evidence="1">Sulfur Cave</strain>
        <plasmid evidence="1">unnamed</plasmid>
    </source>
</reference>
<dbReference type="Proteomes" id="UP001056610">
    <property type="component" value="Plasmid unnamed"/>
</dbReference>